<sequence length="43" mass="5016">MEKLDGGWFTIAKGKMHCKAQVVTFFQGLFMTEQKINFFLESK</sequence>
<protein>
    <submittedName>
        <fullName evidence="1">Uncharacterized protein</fullName>
    </submittedName>
</protein>
<dbReference type="PATRIC" id="fig|1121451.3.peg.1255"/>
<dbReference type="HOGENOM" id="CLU_3232655_0_0_7"/>
<dbReference type="KEGG" id="dhy:DESAM_20991"/>
<accession>L0R942</accession>
<gene>
    <name evidence="1" type="ORF">DESAM_20991</name>
</gene>
<evidence type="ECO:0000313" key="2">
    <source>
        <dbReference type="Proteomes" id="UP000010808"/>
    </source>
</evidence>
<dbReference type="Proteomes" id="UP000010808">
    <property type="component" value="Chromosome"/>
</dbReference>
<keyword evidence="2" id="KW-1185">Reference proteome</keyword>
<name>L0R942_9BACT</name>
<reference evidence="1 2" key="1">
    <citation type="submission" date="2012-10" db="EMBL/GenBank/DDBJ databases">
        <authorList>
            <person name="Genoscope - CEA"/>
        </authorList>
    </citation>
    <scope>NUCLEOTIDE SEQUENCE [LARGE SCALE GENOMIC DNA]</scope>
    <source>
        <strain evidence="2">AM13 / DSM 14728</strain>
    </source>
</reference>
<evidence type="ECO:0000313" key="1">
    <source>
        <dbReference type="EMBL" id="CCO23278.1"/>
    </source>
</evidence>
<proteinExistence type="predicted"/>
<dbReference type="STRING" id="1121451.DESAM_20991"/>
<dbReference type="AlphaFoldDB" id="L0R942"/>
<dbReference type="EMBL" id="FO203522">
    <property type="protein sequence ID" value="CCO23278.1"/>
    <property type="molecule type" value="Genomic_DNA"/>
</dbReference>
<organism evidence="1 2">
    <name type="scientific">Maridesulfovibrio hydrothermalis AM13 = DSM 14728</name>
    <dbReference type="NCBI Taxonomy" id="1121451"/>
    <lineage>
        <taxon>Bacteria</taxon>
        <taxon>Pseudomonadati</taxon>
        <taxon>Thermodesulfobacteriota</taxon>
        <taxon>Desulfovibrionia</taxon>
        <taxon>Desulfovibrionales</taxon>
        <taxon>Desulfovibrionaceae</taxon>
        <taxon>Maridesulfovibrio</taxon>
    </lineage>
</organism>